<dbReference type="InterPro" id="IPR007460">
    <property type="entry name" value="BrnT_toxin"/>
</dbReference>
<proteinExistence type="predicted"/>
<dbReference type="Proteomes" id="UP000475117">
    <property type="component" value="Chromosome"/>
</dbReference>
<dbReference type="AlphaFoldDB" id="A0A6B3LA60"/>
<organism evidence="1 2">
    <name type="scientific">Sulfuriroseicoccus oceanibius</name>
    <dbReference type="NCBI Taxonomy" id="2707525"/>
    <lineage>
        <taxon>Bacteria</taxon>
        <taxon>Pseudomonadati</taxon>
        <taxon>Verrucomicrobiota</taxon>
        <taxon>Verrucomicrobiia</taxon>
        <taxon>Verrucomicrobiales</taxon>
        <taxon>Verrucomicrobiaceae</taxon>
        <taxon>Sulfuriroseicoccus</taxon>
    </lineage>
</organism>
<sequence length="92" mass="10871">MEFDWLDIAIDTSKIQPRELEEAFEDPFSIRVLPESPYGDEESRFILLGRTLDSRSLFVVFWSDGKKVRVIAARDMTEQESHFYDRRNAELL</sequence>
<name>A0A6B3LA60_9BACT</name>
<dbReference type="Pfam" id="PF04365">
    <property type="entry name" value="BrnT_toxin"/>
    <property type="match status" value="1"/>
</dbReference>
<gene>
    <name evidence="1" type="ORF">G3M56_009875</name>
</gene>
<keyword evidence="2" id="KW-1185">Reference proteome</keyword>
<dbReference type="KEGG" id="soa:G3M56_009875"/>
<accession>A0A6B3LA60</accession>
<dbReference type="RefSeq" id="WP_164362434.1">
    <property type="nucleotide sequence ID" value="NZ_CP066776.1"/>
</dbReference>
<evidence type="ECO:0000313" key="2">
    <source>
        <dbReference type="Proteomes" id="UP000475117"/>
    </source>
</evidence>
<evidence type="ECO:0000313" key="1">
    <source>
        <dbReference type="EMBL" id="QQL44201.1"/>
    </source>
</evidence>
<reference evidence="1 2" key="1">
    <citation type="submission" date="2020-12" db="EMBL/GenBank/DDBJ databases">
        <title>Sulforoseuscoccus oceanibium gen. nov., sp. nov., a representative of the phylum Verrucomicrobia with special cytoplasmic membrane, and proposal of Sulforoseuscoccusaceae fam. nov.</title>
        <authorList>
            <person name="Xi F."/>
        </authorList>
    </citation>
    <scope>NUCLEOTIDE SEQUENCE [LARGE SCALE GENOMIC DNA]</scope>
    <source>
        <strain evidence="1 2">T37</strain>
    </source>
</reference>
<dbReference type="EMBL" id="CP066776">
    <property type="protein sequence ID" value="QQL44201.1"/>
    <property type="molecule type" value="Genomic_DNA"/>
</dbReference>
<protein>
    <submittedName>
        <fullName evidence="1">BrnT family toxin</fullName>
    </submittedName>
</protein>
<dbReference type="Gene3D" id="3.10.450.530">
    <property type="entry name" value="Ribonuclease toxin, BrnT, of type II toxin-antitoxin system"/>
    <property type="match status" value="1"/>
</dbReference>
<dbReference type="InterPro" id="IPR038573">
    <property type="entry name" value="BrnT_sf"/>
</dbReference>